<dbReference type="Proteomes" id="UP000198982">
    <property type="component" value="Unassembled WGS sequence"/>
</dbReference>
<sequence>MDTAEMEAARLIQAGVRQVSAKEMRSEIEALGYRIDLRNRADSVARYVDGPFTGVSYPARHFDSPREADTGLSFCHFQARRDECFQKLQALRDEIFCIVKDRKGVARIGTF</sequence>
<protein>
    <submittedName>
        <fullName evidence="1">Uncharacterized protein</fullName>
    </submittedName>
</protein>
<dbReference type="AlphaFoldDB" id="A0A1H5A3P9"/>
<dbReference type="RefSeq" id="WP_092320913.1">
    <property type="nucleotide sequence ID" value="NZ_FNTJ01000003.1"/>
</dbReference>
<evidence type="ECO:0000313" key="1">
    <source>
        <dbReference type="EMBL" id="SED36538.1"/>
    </source>
</evidence>
<reference evidence="2" key="1">
    <citation type="submission" date="2016-10" db="EMBL/GenBank/DDBJ databases">
        <authorList>
            <person name="Varghese N."/>
            <person name="Submissions S."/>
        </authorList>
    </citation>
    <scope>NUCLEOTIDE SEQUENCE [LARGE SCALE GENOMIC DNA]</scope>
    <source>
        <strain evidence="2">DSM 9751</strain>
    </source>
</reference>
<accession>A0A1H5A3P9</accession>
<dbReference type="EMBL" id="FNTJ01000003">
    <property type="protein sequence ID" value="SED36538.1"/>
    <property type="molecule type" value="Genomic_DNA"/>
</dbReference>
<gene>
    <name evidence="1" type="ORF">SAMN05216178_6954</name>
</gene>
<keyword evidence="2" id="KW-1185">Reference proteome</keyword>
<evidence type="ECO:0000313" key="2">
    <source>
        <dbReference type="Proteomes" id="UP000198982"/>
    </source>
</evidence>
<organism evidence="1 2">
    <name type="scientific">Pseudomonas saponiphila</name>
    <dbReference type="NCBI Taxonomy" id="556534"/>
    <lineage>
        <taxon>Bacteria</taxon>
        <taxon>Pseudomonadati</taxon>
        <taxon>Pseudomonadota</taxon>
        <taxon>Gammaproteobacteria</taxon>
        <taxon>Pseudomonadales</taxon>
        <taxon>Pseudomonadaceae</taxon>
        <taxon>Pseudomonas</taxon>
    </lineage>
</organism>
<name>A0A1H5A3P9_9PSED</name>
<proteinExistence type="predicted"/>